<sequence length="762" mass="87902">MSAEPPVSETAPTEVKTEDPVAPESNATQPAPSSTPAPPATGATGLNKQELDVLDGIVKRMSEARDPEDDERELSGAFQRMLNKRLYQDYFVVIKEPVAFSTIRSKILKKQYQNHQEFIRDFALIFHNAKVYNRPSAEVYKDAVALEVLFKKELEKLVEDKVLTAEEAVLPDLGEIPEVEPSPPREPSPPEESEKEEEEDTDEDEEDEGTDDDRPRGRRTKRGRRSSAAAKRDSKAISKQVQDDEDPEAQKKRGRPPKVHTPMEARINNILKNLRKYKNEANELEVLHFEKLPDKSVMPEYYQEIKQPIAMDTIKKRAKRKNYQSVDQVLKDLNLMFENAKSYNLEDSQVYKDAVHLQKEAKIIAEQEKKKPDSDFADEDGRLPLSEILHNGELWKVGDWVHLANPNDVTKPIVAQIYRTWQDTTGQKWINACWYYRPEQTVHRYEKHFLENEVVKTGQYRDHKADEIVDRCFVMFFTRFNKGRPRGFPADKEVYVCEARYNEVQHKLNKIKTWASCVPDEVREKDYEMDLFDVPRTTKKVPSPIKHLLREDAKEDDPLPKPTWGAANAPPIVGAVHKRPREANESPPPEPTPSPPPPEPEPLWALPGSKFCHALIFFTAPPLEANPVPEEKRVLSHSLRYLADKARAREEETKKRKAREAELEAEATAKAKRVKADLESSTAWLANQKLSALESWTKKMEIGTDELYQQLHGDDWKQIRDADLARLADEQENAWEKSRELMKFREESRRQREVKLTGFKWI</sequence>
<proteinExistence type="predicted"/>
<dbReference type="PROSITE" id="PS51038">
    <property type="entry name" value="BAH"/>
    <property type="match status" value="1"/>
</dbReference>
<dbReference type="InterPro" id="IPR043151">
    <property type="entry name" value="BAH_sf"/>
</dbReference>
<evidence type="ECO:0000256" key="5">
    <source>
        <dbReference type="ARBA" id="ARBA00023117"/>
    </source>
</evidence>
<dbReference type="GO" id="GO:0003682">
    <property type="term" value="F:chromatin binding"/>
    <property type="evidence" value="ECO:0007669"/>
    <property type="project" value="InterPro"/>
</dbReference>
<dbReference type="CDD" id="cd04717">
    <property type="entry name" value="BAH_polybromo"/>
    <property type="match status" value="1"/>
</dbReference>
<evidence type="ECO:0000256" key="1">
    <source>
        <dbReference type="ARBA" id="ARBA00004123"/>
    </source>
</evidence>
<feature type="compositionally biased region" description="Basic residues" evidence="9">
    <location>
        <begin position="216"/>
        <end position="225"/>
    </location>
</feature>
<keyword evidence="7" id="KW-0539">Nucleus</keyword>
<keyword evidence="13" id="KW-1185">Reference proteome</keyword>
<dbReference type="FunFam" id="1.20.920.10:FF:000048">
    <property type="entry name" value="RSC complex subunit (RSC1), putative"/>
    <property type="match status" value="1"/>
</dbReference>
<dbReference type="HOGENOM" id="CLU_007728_1_0_1"/>
<evidence type="ECO:0000259" key="10">
    <source>
        <dbReference type="PROSITE" id="PS50014"/>
    </source>
</evidence>
<evidence type="ECO:0000256" key="8">
    <source>
        <dbReference type="PROSITE-ProRule" id="PRU00035"/>
    </source>
</evidence>
<evidence type="ECO:0000313" key="13">
    <source>
        <dbReference type="Proteomes" id="UP000005446"/>
    </source>
</evidence>
<dbReference type="SUPFAM" id="SSF47370">
    <property type="entry name" value="Bromodomain"/>
    <property type="match status" value="2"/>
</dbReference>
<dbReference type="GO" id="GO:0016586">
    <property type="term" value="C:RSC-type complex"/>
    <property type="evidence" value="ECO:0007669"/>
    <property type="project" value="InterPro"/>
</dbReference>
<dbReference type="InterPro" id="IPR001487">
    <property type="entry name" value="Bromodomain"/>
</dbReference>
<feature type="region of interest" description="Disordered" evidence="9">
    <location>
        <begin position="172"/>
        <end position="261"/>
    </location>
</feature>
<comment type="caution">
    <text evidence="12">The sequence shown here is derived from an EMBL/GenBank/DDBJ whole genome shotgun (WGS) entry which is preliminary data.</text>
</comment>
<name>H0ETW9_GLAL7</name>
<dbReference type="AlphaFoldDB" id="H0ETW9"/>
<dbReference type="FunCoup" id="H0ETW9">
    <property type="interactions" value="197"/>
</dbReference>
<feature type="compositionally biased region" description="Basic and acidic residues" evidence="9">
    <location>
        <begin position="548"/>
        <end position="559"/>
    </location>
</feature>
<gene>
    <name evidence="12" type="ORF">M7I_6190</name>
</gene>
<evidence type="ECO:0000313" key="12">
    <source>
        <dbReference type="EMBL" id="EHK98138.1"/>
    </source>
</evidence>
<dbReference type="Gene3D" id="1.20.920.10">
    <property type="entry name" value="Bromodomain-like"/>
    <property type="match status" value="2"/>
</dbReference>
<dbReference type="Gene3D" id="2.30.30.490">
    <property type="match status" value="1"/>
</dbReference>
<dbReference type="EMBL" id="AGUE01000165">
    <property type="protein sequence ID" value="EHK98138.1"/>
    <property type="molecule type" value="Genomic_DNA"/>
</dbReference>
<reference evidence="12 13" key="1">
    <citation type="journal article" date="2012" name="Eukaryot. Cell">
        <title>Genome sequence of the fungus Glarea lozoyensis: the first genome sequence of a species from the Helotiaceae family.</title>
        <authorList>
            <person name="Youssar L."/>
            <person name="Gruening B.A."/>
            <person name="Erxleben A."/>
            <person name="Guenther S."/>
            <person name="Huettel W."/>
        </authorList>
    </citation>
    <scope>NUCLEOTIDE SEQUENCE [LARGE SCALE GENOMIC DNA]</scope>
    <source>
        <strain evidence="13">ATCC 74030 / MF5533</strain>
    </source>
</reference>
<dbReference type="Proteomes" id="UP000005446">
    <property type="component" value="Unassembled WGS sequence"/>
</dbReference>
<dbReference type="CDD" id="cd04369">
    <property type="entry name" value="Bromodomain"/>
    <property type="match status" value="1"/>
</dbReference>
<evidence type="ECO:0000259" key="11">
    <source>
        <dbReference type="PROSITE" id="PS51038"/>
    </source>
</evidence>
<dbReference type="InterPro" id="IPR018359">
    <property type="entry name" value="Bromodomain_CS"/>
</dbReference>
<dbReference type="PRINTS" id="PR00503">
    <property type="entry name" value="BROMODOMAIN"/>
</dbReference>
<feature type="compositionally biased region" description="Acidic residues" evidence="9">
    <location>
        <begin position="189"/>
        <end position="211"/>
    </location>
</feature>
<evidence type="ECO:0000256" key="3">
    <source>
        <dbReference type="ARBA" id="ARBA00022853"/>
    </source>
</evidence>
<dbReference type="InterPro" id="IPR036427">
    <property type="entry name" value="Bromodomain-like_sf"/>
</dbReference>
<evidence type="ECO:0000256" key="2">
    <source>
        <dbReference type="ARBA" id="ARBA00022737"/>
    </source>
</evidence>
<keyword evidence="2" id="KW-0677">Repeat</keyword>
<dbReference type="PROSITE" id="PS00633">
    <property type="entry name" value="BROMODOMAIN_1"/>
    <property type="match status" value="1"/>
</dbReference>
<feature type="region of interest" description="Disordered" evidence="9">
    <location>
        <begin position="543"/>
        <end position="605"/>
    </location>
</feature>
<protein>
    <submittedName>
        <fullName evidence="12">Putative Chromatin structure-remodeling complex subunit RSC1</fullName>
    </submittedName>
</protein>
<evidence type="ECO:0000256" key="6">
    <source>
        <dbReference type="ARBA" id="ARBA00023163"/>
    </source>
</evidence>
<dbReference type="InterPro" id="IPR037382">
    <property type="entry name" value="Rsc/polybromo"/>
</dbReference>
<dbReference type="SMART" id="SM00297">
    <property type="entry name" value="BROMO"/>
    <property type="match status" value="2"/>
</dbReference>
<dbReference type="GO" id="GO:0006338">
    <property type="term" value="P:chromatin remodeling"/>
    <property type="evidence" value="ECO:0007669"/>
    <property type="project" value="InterPro"/>
</dbReference>
<dbReference type="PANTHER" id="PTHR16062">
    <property type="entry name" value="SWI/SNF-RELATED"/>
    <property type="match status" value="1"/>
</dbReference>
<dbReference type="PROSITE" id="PS50014">
    <property type="entry name" value="BROMODOMAIN_2"/>
    <property type="match status" value="2"/>
</dbReference>
<dbReference type="SMART" id="SM00439">
    <property type="entry name" value="BAH"/>
    <property type="match status" value="1"/>
</dbReference>
<comment type="subcellular location">
    <subcellularLocation>
        <location evidence="1">Nucleus</location>
    </subcellularLocation>
</comment>
<evidence type="ECO:0000256" key="9">
    <source>
        <dbReference type="SAM" id="MobiDB-lite"/>
    </source>
</evidence>
<feature type="compositionally biased region" description="Pro residues" evidence="9">
    <location>
        <begin position="586"/>
        <end position="601"/>
    </location>
</feature>
<dbReference type="OrthoDB" id="1742084at2759"/>
<dbReference type="Pfam" id="PF00439">
    <property type="entry name" value="Bromodomain"/>
    <property type="match status" value="2"/>
</dbReference>
<keyword evidence="5 8" id="KW-0103">Bromodomain</keyword>
<keyword evidence="3" id="KW-0156">Chromatin regulator</keyword>
<dbReference type="CDD" id="cd05522">
    <property type="entry name" value="Bromo_Rsc1_2_II"/>
    <property type="match status" value="1"/>
</dbReference>
<keyword evidence="6" id="KW-0804">Transcription</keyword>
<dbReference type="InParanoid" id="H0ETW9"/>
<dbReference type="InterPro" id="IPR001025">
    <property type="entry name" value="BAH_dom"/>
</dbReference>
<feature type="domain" description="BAH" evidence="11">
    <location>
        <begin position="393"/>
        <end position="512"/>
    </location>
</feature>
<accession>H0ETW9</accession>
<dbReference type="InterPro" id="IPR048047">
    <property type="entry name" value="RSC1/2_bromodom"/>
</dbReference>
<feature type="domain" description="Bromo" evidence="10">
    <location>
        <begin position="70"/>
        <end position="140"/>
    </location>
</feature>
<keyword evidence="4" id="KW-0805">Transcription regulation</keyword>
<organism evidence="12 13">
    <name type="scientific">Glarea lozoyensis (strain ATCC 74030 / MF5533)</name>
    <dbReference type="NCBI Taxonomy" id="1104152"/>
    <lineage>
        <taxon>Eukaryota</taxon>
        <taxon>Fungi</taxon>
        <taxon>Dikarya</taxon>
        <taxon>Ascomycota</taxon>
        <taxon>Pezizomycotina</taxon>
        <taxon>Leotiomycetes</taxon>
        <taxon>Helotiales</taxon>
        <taxon>Helotiaceae</taxon>
        <taxon>Glarea</taxon>
    </lineage>
</organism>
<dbReference type="Pfam" id="PF01426">
    <property type="entry name" value="BAH"/>
    <property type="match status" value="1"/>
</dbReference>
<dbReference type="FunFam" id="2.30.30.490:FF:000015">
    <property type="entry name" value="Chromatin structure-remodeling complex subunit RSC1"/>
    <property type="match status" value="1"/>
</dbReference>
<evidence type="ECO:0000256" key="4">
    <source>
        <dbReference type="ARBA" id="ARBA00023015"/>
    </source>
</evidence>
<evidence type="ECO:0000256" key="7">
    <source>
        <dbReference type="ARBA" id="ARBA00023242"/>
    </source>
</evidence>
<dbReference type="GO" id="GO:0006368">
    <property type="term" value="P:transcription elongation by RNA polymerase II"/>
    <property type="evidence" value="ECO:0007669"/>
    <property type="project" value="TreeGrafter"/>
</dbReference>
<dbReference type="PANTHER" id="PTHR16062:SF21">
    <property type="entry name" value="CHROMATIN STRUCTURE-REMODELING COMPLEX SUBUNIT RSC1-RELATED"/>
    <property type="match status" value="1"/>
</dbReference>
<feature type="region of interest" description="Disordered" evidence="9">
    <location>
        <begin position="1"/>
        <end position="48"/>
    </location>
</feature>
<feature type="domain" description="Bromo" evidence="10">
    <location>
        <begin position="289"/>
        <end position="351"/>
    </location>
</feature>